<evidence type="ECO:0000313" key="2">
    <source>
        <dbReference type="Proteomes" id="UP000053398"/>
    </source>
</evidence>
<comment type="caution">
    <text evidence="1">The sequence shown here is derived from an EMBL/GenBank/DDBJ whole genome shotgun (WGS) entry which is preliminary data.</text>
</comment>
<evidence type="ECO:0008006" key="3">
    <source>
        <dbReference type="Google" id="ProtNLM"/>
    </source>
</evidence>
<accession>A0A124HK00</accession>
<organism evidence="1 2">
    <name type="scientific">Streptomyces corchorusii</name>
    <name type="common">Streptomyces chibaensis</name>
    <dbReference type="NCBI Taxonomy" id="1903"/>
    <lineage>
        <taxon>Bacteria</taxon>
        <taxon>Bacillati</taxon>
        <taxon>Actinomycetota</taxon>
        <taxon>Actinomycetes</taxon>
        <taxon>Kitasatosporales</taxon>
        <taxon>Streptomycetaceae</taxon>
        <taxon>Streptomyces</taxon>
    </lineage>
</organism>
<keyword evidence="2" id="KW-1185">Reference proteome</keyword>
<evidence type="ECO:0000313" key="1">
    <source>
        <dbReference type="EMBL" id="KUN18027.1"/>
    </source>
</evidence>
<gene>
    <name evidence="1" type="ORF">AQJ11_35785</name>
</gene>
<name>A0A124HK00_STRCK</name>
<sequence>MLPERQGRGRGWWDQMRACYRPDSTVALSWYRGDGPGFVAASEAMSGRGDRSVHRLSPPVGGTAHRADQLQTARIVGDRAFAETPTGIEVRTDVDGVTADLVSYTRLVHPPRAPPRAPPRTTRRRRGIVALDCVYERHTLPPAAPGRAGPGRHIALAPEDLAPHRPPYALLTWHPARRGYAVAADLLGDDQLERTAAFYAATL</sequence>
<dbReference type="Proteomes" id="UP000053398">
    <property type="component" value="Unassembled WGS sequence"/>
</dbReference>
<reference evidence="1 2" key="1">
    <citation type="submission" date="2015-10" db="EMBL/GenBank/DDBJ databases">
        <title>Draft genome sequence of Streptomyces corchorusii DSM 40340, type strain for the species Streptomyces corchorusii.</title>
        <authorList>
            <person name="Ruckert C."/>
            <person name="Winkler A."/>
            <person name="Kalinowski J."/>
            <person name="Kampfer P."/>
            <person name="Glaeser S."/>
        </authorList>
    </citation>
    <scope>NUCLEOTIDE SEQUENCE [LARGE SCALE GENOMIC DNA]</scope>
    <source>
        <strain evidence="1 2">DSM 40340</strain>
    </source>
</reference>
<dbReference type="EMBL" id="LMWP01000046">
    <property type="protein sequence ID" value="KUN18027.1"/>
    <property type="molecule type" value="Genomic_DNA"/>
</dbReference>
<proteinExistence type="predicted"/>
<dbReference type="AlphaFoldDB" id="A0A124HK00"/>
<protein>
    <recommendedName>
        <fullName evidence="3">SnoaL-like domain-containing protein</fullName>
    </recommendedName>
</protein>